<organism evidence="2 3">
    <name type="scientific">Chionoecetes opilio</name>
    <name type="common">Atlantic snow crab</name>
    <name type="synonym">Cancer opilio</name>
    <dbReference type="NCBI Taxonomy" id="41210"/>
    <lineage>
        <taxon>Eukaryota</taxon>
        <taxon>Metazoa</taxon>
        <taxon>Ecdysozoa</taxon>
        <taxon>Arthropoda</taxon>
        <taxon>Crustacea</taxon>
        <taxon>Multicrustacea</taxon>
        <taxon>Malacostraca</taxon>
        <taxon>Eumalacostraca</taxon>
        <taxon>Eucarida</taxon>
        <taxon>Decapoda</taxon>
        <taxon>Pleocyemata</taxon>
        <taxon>Brachyura</taxon>
        <taxon>Eubrachyura</taxon>
        <taxon>Majoidea</taxon>
        <taxon>Majidae</taxon>
        <taxon>Chionoecetes</taxon>
    </lineage>
</organism>
<proteinExistence type="predicted"/>
<dbReference type="OrthoDB" id="6109774at2759"/>
<comment type="caution">
    <text evidence="2">The sequence shown here is derived from an EMBL/GenBank/DDBJ whole genome shotgun (WGS) entry which is preliminary data.</text>
</comment>
<dbReference type="EMBL" id="JACEEZ010005672">
    <property type="protein sequence ID" value="KAG0725353.1"/>
    <property type="molecule type" value="Genomic_DNA"/>
</dbReference>
<name>A0A8J4YF00_CHIOP</name>
<accession>A0A8J4YF00</accession>
<dbReference type="AlphaFoldDB" id="A0A8J4YF00"/>
<evidence type="ECO:0000313" key="3">
    <source>
        <dbReference type="Proteomes" id="UP000770661"/>
    </source>
</evidence>
<feature type="compositionally biased region" description="Basic and acidic residues" evidence="1">
    <location>
        <begin position="1"/>
        <end position="12"/>
    </location>
</feature>
<protein>
    <submittedName>
        <fullName evidence="2">Uncharacterized protein</fullName>
    </submittedName>
</protein>
<reference evidence="2" key="1">
    <citation type="submission" date="2020-07" db="EMBL/GenBank/DDBJ databases">
        <title>The High-quality genome of the commercially important snow crab, Chionoecetes opilio.</title>
        <authorList>
            <person name="Jeong J.-H."/>
            <person name="Ryu S."/>
        </authorList>
    </citation>
    <scope>NUCLEOTIDE SEQUENCE</scope>
    <source>
        <strain evidence="2">MADBK_172401_WGS</strain>
        <tissue evidence="2">Digestive gland</tissue>
    </source>
</reference>
<dbReference type="Proteomes" id="UP000770661">
    <property type="component" value="Unassembled WGS sequence"/>
</dbReference>
<gene>
    <name evidence="2" type="ORF">GWK47_038739</name>
</gene>
<evidence type="ECO:0000256" key="1">
    <source>
        <dbReference type="SAM" id="MobiDB-lite"/>
    </source>
</evidence>
<sequence>MKGRDWRVKDSSQEETTCPQGGTEGELSAQPQAHHNCHCGKMGADHKVLSSGLDGDPTEHREPSAVIQWEERQQELNQEVMEKMREEFHNRPDNFILNLLVASVQFYSNYNREKAEIRNHIRDREMAFDRKLEPSKRKVLFMGGHEEISGTHVLYQPKEHPYMEVPTPLQFFVVHDNIDLYAESQYEELQKRQYTDLDGPGYRFCTEYSNRHKGTVGGA</sequence>
<keyword evidence="3" id="KW-1185">Reference proteome</keyword>
<evidence type="ECO:0000313" key="2">
    <source>
        <dbReference type="EMBL" id="KAG0725353.1"/>
    </source>
</evidence>
<feature type="region of interest" description="Disordered" evidence="1">
    <location>
        <begin position="1"/>
        <end position="33"/>
    </location>
</feature>